<evidence type="ECO:0000259" key="2">
    <source>
        <dbReference type="Pfam" id="PF01370"/>
    </source>
</evidence>
<dbReference type="CDD" id="cd08958">
    <property type="entry name" value="FR_SDR_e"/>
    <property type="match status" value="1"/>
</dbReference>
<gene>
    <name evidence="3" type="primary">DFR_3</name>
    <name evidence="3" type="ORF">g.53519</name>
</gene>
<dbReference type="AlphaFoldDB" id="A0A1D1Z9X5"/>
<protein>
    <submittedName>
        <fullName evidence="3">Bifunctional dihydroflavonol 4-reductase/flavanone 4-reductase</fullName>
    </submittedName>
</protein>
<reference evidence="3" key="1">
    <citation type="submission" date="2015-07" db="EMBL/GenBank/DDBJ databases">
        <title>Transcriptome Assembly of Anthurium amnicola.</title>
        <authorList>
            <person name="Suzuki J."/>
        </authorList>
    </citation>
    <scope>NUCLEOTIDE SEQUENCE</scope>
</reference>
<evidence type="ECO:0000256" key="1">
    <source>
        <dbReference type="ARBA" id="ARBA00023002"/>
    </source>
</evidence>
<dbReference type="PANTHER" id="PTHR10366:SF390">
    <property type="entry name" value="CINNAMOYL-COA REDUCTASE-LIKE PROTEIN"/>
    <property type="match status" value="1"/>
</dbReference>
<sequence>MPIFCSETEPQNTKVCVLDASSYVGLWILKKLLNRGYTVHAALHNNEEAETRREIREMTSTTDKERLSVFVVDVLDYQSILTALNGCSALFYSLDDPRAYDEKTVEVEVRGAINVVEACAQTQSMEKLVFSSSLVTGIWREDIRSTKDVDERCWSDVDLCRKLKLWYALAKTLSEQAAWALAMDRMLNMVSINAALVIGPDIANQNAVSTKSYLRGADKMQENGVLASVDVCFLVDIHIRALEDPSTSGRYFCFNKVVKSEEDAIKLAESLVPLISIPSRCRPQESVVYMERLRNKKLQKLTEVVMKST</sequence>
<dbReference type="InterPro" id="IPR050425">
    <property type="entry name" value="NAD(P)_dehydrat-like"/>
</dbReference>
<organism evidence="3">
    <name type="scientific">Anthurium amnicola</name>
    <dbReference type="NCBI Taxonomy" id="1678845"/>
    <lineage>
        <taxon>Eukaryota</taxon>
        <taxon>Viridiplantae</taxon>
        <taxon>Streptophyta</taxon>
        <taxon>Embryophyta</taxon>
        <taxon>Tracheophyta</taxon>
        <taxon>Spermatophyta</taxon>
        <taxon>Magnoliopsida</taxon>
        <taxon>Liliopsida</taxon>
        <taxon>Araceae</taxon>
        <taxon>Pothoideae</taxon>
        <taxon>Potheae</taxon>
        <taxon>Anthurium</taxon>
    </lineage>
</organism>
<dbReference type="EMBL" id="GDJX01004261">
    <property type="protein sequence ID" value="JAT63675.1"/>
    <property type="molecule type" value="Transcribed_RNA"/>
</dbReference>
<feature type="domain" description="NAD-dependent epimerase/dehydratase" evidence="2">
    <location>
        <begin position="20"/>
        <end position="223"/>
    </location>
</feature>
<proteinExistence type="predicted"/>
<dbReference type="InterPro" id="IPR036291">
    <property type="entry name" value="NAD(P)-bd_dom_sf"/>
</dbReference>
<keyword evidence="1" id="KW-0560">Oxidoreductase</keyword>
<dbReference type="InterPro" id="IPR001509">
    <property type="entry name" value="Epimerase_deHydtase"/>
</dbReference>
<dbReference type="Gene3D" id="3.40.50.720">
    <property type="entry name" value="NAD(P)-binding Rossmann-like Domain"/>
    <property type="match status" value="1"/>
</dbReference>
<name>A0A1D1Z9X5_9ARAE</name>
<dbReference type="PANTHER" id="PTHR10366">
    <property type="entry name" value="NAD DEPENDENT EPIMERASE/DEHYDRATASE"/>
    <property type="match status" value="1"/>
</dbReference>
<dbReference type="Pfam" id="PF01370">
    <property type="entry name" value="Epimerase"/>
    <property type="match status" value="1"/>
</dbReference>
<dbReference type="SUPFAM" id="SSF51735">
    <property type="entry name" value="NAD(P)-binding Rossmann-fold domains"/>
    <property type="match status" value="1"/>
</dbReference>
<evidence type="ECO:0000313" key="3">
    <source>
        <dbReference type="EMBL" id="JAT63675.1"/>
    </source>
</evidence>
<dbReference type="GO" id="GO:0016616">
    <property type="term" value="F:oxidoreductase activity, acting on the CH-OH group of donors, NAD or NADP as acceptor"/>
    <property type="evidence" value="ECO:0007669"/>
    <property type="project" value="TreeGrafter"/>
</dbReference>
<accession>A0A1D1Z9X5</accession>